<dbReference type="EMBL" id="JBEPMN010000001">
    <property type="protein sequence ID" value="MET3660279.1"/>
    <property type="molecule type" value="Genomic_DNA"/>
</dbReference>
<feature type="region of interest" description="Disordered" evidence="1">
    <location>
        <begin position="28"/>
        <end position="50"/>
    </location>
</feature>
<name>A0ABV2KGS9_9HYPH</name>
<dbReference type="Proteomes" id="UP001549143">
    <property type="component" value="Unassembled WGS sequence"/>
</dbReference>
<gene>
    <name evidence="2" type="ORF">ABID44_000579</name>
</gene>
<evidence type="ECO:0000256" key="1">
    <source>
        <dbReference type="SAM" id="MobiDB-lite"/>
    </source>
</evidence>
<reference evidence="2 3" key="1">
    <citation type="submission" date="2024-06" db="EMBL/GenBank/DDBJ databases">
        <title>Genomic Encyclopedia of Type Strains, Phase IV (KMG-IV): sequencing the most valuable type-strain genomes for metagenomic binning, comparative biology and taxonomic classification.</title>
        <authorList>
            <person name="Goeker M."/>
        </authorList>
    </citation>
    <scope>NUCLEOTIDE SEQUENCE [LARGE SCALE GENOMIC DNA]</scope>
    <source>
        <strain evidence="2 3">DSM 19730</strain>
    </source>
</reference>
<keyword evidence="3" id="KW-1185">Reference proteome</keyword>
<evidence type="ECO:0000313" key="3">
    <source>
        <dbReference type="Proteomes" id="UP001549143"/>
    </source>
</evidence>
<proteinExistence type="predicted"/>
<accession>A0ABV2KGS9</accession>
<sequence>MIRDRLSEPNMRAHSLEILPKGAELKANKRTEATRRRDSRQGMKSKIISI</sequence>
<feature type="compositionally biased region" description="Basic and acidic residues" evidence="1">
    <location>
        <begin position="28"/>
        <end position="41"/>
    </location>
</feature>
<evidence type="ECO:0000313" key="2">
    <source>
        <dbReference type="EMBL" id="MET3660279.1"/>
    </source>
</evidence>
<organism evidence="2 3">
    <name type="scientific">Aquamicrobium ahrensii</name>
    <dbReference type="NCBI Taxonomy" id="469551"/>
    <lineage>
        <taxon>Bacteria</taxon>
        <taxon>Pseudomonadati</taxon>
        <taxon>Pseudomonadota</taxon>
        <taxon>Alphaproteobacteria</taxon>
        <taxon>Hyphomicrobiales</taxon>
        <taxon>Phyllobacteriaceae</taxon>
        <taxon>Aquamicrobium</taxon>
    </lineage>
</organism>
<comment type="caution">
    <text evidence="2">The sequence shown here is derived from an EMBL/GenBank/DDBJ whole genome shotgun (WGS) entry which is preliminary data.</text>
</comment>
<protein>
    <submittedName>
        <fullName evidence="2">Uncharacterized protein</fullName>
    </submittedName>
</protein>